<evidence type="ECO:0000313" key="1">
    <source>
        <dbReference type="EMBL" id="NED94085.1"/>
    </source>
</evidence>
<dbReference type="Proteomes" id="UP000469185">
    <property type="component" value="Unassembled WGS sequence"/>
</dbReference>
<organism evidence="1 2">
    <name type="scientific">Phytoactinopolyspora alkaliphila</name>
    <dbReference type="NCBI Taxonomy" id="1783498"/>
    <lineage>
        <taxon>Bacteria</taxon>
        <taxon>Bacillati</taxon>
        <taxon>Actinomycetota</taxon>
        <taxon>Actinomycetes</taxon>
        <taxon>Jiangellales</taxon>
        <taxon>Jiangellaceae</taxon>
        <taxon>Phytoactinopolyspora</taxon>
    </lineage>
</organism>
<sequence length="185" mass="20031">MSTRSTTMPLRARIPGYGALRAKAATALRGSPLARRVAYAVVGLDREGTQGTPMGFRPGRYFTDVEARHLPVVVIVVIGFEGDATERLAREIESAQMLTGSFRPLFVIDTPHFGPFRSRGFAVERVMRAEELAAANPLDSYGDYLFDRVRSIARDYGASSVVPVPAEAADSMRGLTARLVGAMPA</sequence>
<dbReference type="RefSeq" id="WP_163815509.1">
    <property type="nucleotide sequence ID" value="NZ_JAAGOB010000001.1"/>
</dbReference>
<gene>
    <name evidence="1" type="ORF">G1H11_02045</name>
</gene>
<accession>A0A6N9YGP4</accession>
<protein>
    <submittedName>
        <fullName evidence="1">Uncharacterized protein</fullName>
    </submittedName>
</protein>
<proteinExistence type="predicted"/>
<comment type="caution">
    <text evidence="1">The sequence shown here is derived from an EMBL/GenBank/DDBJ whole genome shotgun (WGS) entry which is preliminary data.</text>
</comment>
<dbReference type="AlphaFoldDB" id="A0A6N9YGP4"/>
<name>A0A6N9YGP4_9ACTN</name>
<evidence type="ECO:0000313" key="2">
    <source>
        <dbReference type="Proteomes" id="UP000469185"/>
    </source>
</evidence>
<dbReference type="EMBL" id="JAAGOB010000001">
    <property type="protein sequence ID" value="NED94085.1"/>
    <property type="molecule type" value="Genomic_DNA"/>
</dbReference>
<keyword evidence="2" id="KW-1185">Reference proteome</keyword>
<reference evidence="1 2" key="1">
    <citation type="submission" date="2020-02" db="EMBL/GenBank/DDBJ databases">
        <authorList>
            <person name="Li X.-J."/>
            <person name="Feng X.-M."/>
        </authorList>
    </citation>
    <scope>NUCLEOTIDE SEQUENCE [LARGE SCALE GENOMIC DNA]</scope>
    <source>
        <strain evidence="1 2">CGMCC 4.7225</strain>
    </source>
</reference>